<dbReference type="InterPro" id="IPR013325">
    <property type="entry name" value="RNA_pol_sigma_r2"/>
</dbReference>
<reference evidence="9" key="1">
    <citation type="submission" date="2020-02" db="EMBL/GenBank/DDBJ databases">
        <authorList>
            <person name="Meier V. D."/>
        </authorList>
    </citation>
    <scope>NUCLEOTIDE SEQUENCE</scope>
    <source>
        <strain evidence="9">AVDCRST_MAG64</strain>
    </source>
</reference>
<dbReference type="Gene3D" id="1.10.10.10">
    <property type="entry name" value="Winged helix-like DNA-binding domain superfamily/Winged helix DNA-binding domain"/>
    <property type="match status" value="1"/>
</dbReference>
<dbReference type="InterPro" id="IPR036388">
    <property type="entry name" value="WH-like_DNA-bd_sf"/>
</dbReference>
<evidence type="ECO:0000259" key="7">
    <source>
        <dbReference type="Pfam" id="PF04542"/>
    </source>
</evidence>
<dbReference type="Pfam" id="PF08281">
    <property type="entry name" value="Sigma70_r4_2"/>
    <property type="match status" value="1"/>
</dbReference>
<feature type="domain" description="RNA polymerase sigma-70 region 2" evidence="7">
    <location>
        <begin position="82"/>
        <end position="146"/>
    </location>
</feature>
<sequence>TPGPGKNSRPGPTEQGNFSILRASNTMSSPGAAKSGTEPRPAGGGGNSAGPEALARGLRPDVALLQRAKAGDRGAYGQIVVLYQDRLYNAVVRLVGDREEARELTQEAFTRGLMKLDSFRGDASPYTWLFRIAVNLAISQLRKVQRQRVFSLDRPSMNGNGRYSGGGGGGDDQASGLIDRVAQQHGGAGDLAPPERVEQRERDETVLAALGRLDAEYRAVLVMRDIEGFDYQQMADVLGLPLGTLKSRLFRARLALRDELKAYMKGNAE</sequence>
<keyword evidence="3" id="KW-0731">Sigma factor</keyword>
<protein>
    <submittedName>
        <fullName evidence="9">RNA polymerase sigma factor RpoE</fullName>
    </submittedName>
</protein>
<evidence type="ECO:0000256" key="4">
    <source>
        <dbReference type="ARBA" id="ARBA00023125"/>
    </source>
</evidence>
<dbReference type="InterPro" id="IPR013249">
    <property type="entry name" value="RNA_pol_sigma70_r4_t2"/>
</dbReference>
<dbReference type="Gene3D" id="1.10.1740.10">
    <property type="match status" value="1"/>
</dbReference>
<dbReference type="AlphaFoldDB" id="A0A6J4N2N1"/>
<dbReference type="InterPro" id="IPR013324">
    <property type="entry name" value="RNA_pol_sigma_r3/r4-like"/>
</dbReference>
<dbReference type="CDD" id="cd06171">
    <property type="entry name" value="Sigma70_r4"/>
    <property type="match status" value="1"/>
</dbReference>
<evidence type="ECO:0000256" key="2">
    <source>
        <dbReference type="ARBA" id="ARBA00023015"/>
    </source>
</evidence>
<evidence type="ECO:0000256" key="3">
    <source>
        <dbReference type="ARBA" id="ARBA00023082"/>
    </source>
</evidence>
<name>A0A6J4N2N1_9BACT</name>
<feature type="compositionally biased region" description="Polar residues" evidence="6">
    <location>
        <begin position="14"/>
        <end position="29"/>
    </location>
</feature>
<dbReference type="PANTHER" id="PTHR43133:SF8">
    <property type="entry name" value="RNA POLYMERASE SIGMA FACTOR HI_1459-RELATED"/>
    <property type="match status" value="1"/>
</dbReference>
<dbReference type="SUPFAM" id="SSF88946">
    <property type="entry name" value="Sigma2 domain of RNA polymerase sigma factors"/>
    <property type="match status" value="1"/>
</dbReference>
<comment type="similarity">
    <text evidence="1">Belongs to the sigma-70 factor family. ECF subfamily.</text>
</comment>
<dbReference type="PANTHER" id="PTHR43133">
    <property type="entry name" value="RNA POLYMERASE ECF-TYPE SIGMA FACTO"/>
    <property type="match status" value="1"/>
</dbReference>
<dbReference type="GO" id="GO:0016987">
    <property type="term" value="F:sigma factor activity"/>
    <property type="evidence" value="ECO:0007669"/>
    <property type="project" value="UniProtKB-KW"/>
</dbReference>
<keyword evidence="2" id="KW-0805">Transcription regulation</keyword>
<feature type="domain" description="RNA polymerase sigma factor 70 region 4 type 2" evidence="8">
    <location>
        <begin position="205"/>
        <end position="256"/>
    </location>
</feature>
<evidence type="ECO:0000313" key="9">
    <source>
        <dbReference type="EMBL" id="CAA9375651.1"/>
    </source>
</evidence>
<dbReference type="InterPro" id="IPR014284">
    <property type="entry name" value="RNA_pol_sigma-70_dom"/>
</dbReference>
<dbReference type="Pfam" id="PF04542">
    <property type="entry name" value="Sigma70_r2"/>
    <property type="match status" value="1"/>
</dbReference>
<feature type="region of interest" description="Disordered" evidence="6">
    <location>
        <begin position="1"/>
        <end position="53"/>
    </location>
</feature>
<dbReference type="InterPro" id="IPR007627">
    <property type="entry name" value="RNA_pol_sigma70_r2"/>
</dbReference>
<keyword evidence="5" id="KW-0804">Transcription</keyword>
<dbReference type="GO" id="GO:0003677">
    <property type="term" value="F:DNA binding"/>
    <property type="evidence" value="ECO:0007669"/>
    <property type="project" value="UniProtKB-KW"/>
</dbReference>
<dbReference type="GO" id="GO:0006352">
    <property type="term" value="P:DNA-templated transcription initiation"/>
    <property type="evidence" value="ECO:0007669"/>
    <property type="project" value="InterPro"/>
</dbReference>
<feature type="non-terminal residue" evidence="9">
    <location>
        <position position="1"/>
    </location>
</feature>
<proteinExistence type="inferred from homology"/>
<keyword evidence="4" id="KW-0238">DNA-binding</keyword>
<dbReference type="InterPro" id="IPR039425">
    <property type="entry name" value="RNA_pol_sigma-70-like"/>
</dbReference>
<evidence type="ECO:0000256" key="1">
    <source>
        <dbReference type="ARBA" id="ARBA00010641"/>
    </source>
</evidence>
<dbReference type="NCBIfam" id="TIGR02937">
    <property type="entry name" value="sigma70-ECF"/>
    <property type="match status" value="1"/>
</dbReference>
<organism evidence="9">
    <name type="scientific">uncultured Phycisphaerae bacterium</name>
    <dbReference type="NCBI Taxonomy" id="904963"/>
    <lineage>
        <taxon>Bacteria</taxon>
        <taxon>Pseudomonadati</taxon>
        <taxon>Planctomycetota</taxon>
        <taxon>Phycisphaerae</taxon>
        <taxon>environmental samples</taxon>
    </lineage>
</organism>
<evidence type="ECO:0000256" key="5">
    <source>
        <dbReference type="ARBA" id="ARBA00023163"/>
    </source>
</evidence>
<evidence type="ECO:0000259" key="8">
    <source>
        <dbReference type="Pfam" id="PF08281"/>
    </source>
</evidence>
<gene>
    <name evidence="9" type="ORF">AVDCRST_MAG64-284</name>
</gene>
<accession>A0A6J4N2N1</accession>
<evidence type="ECO:0000256" key="6">
    <source>
        <dbReference type="SAM" id="MobiDB-lite"/>
    </source>
</evidence>
<dbReference type="SUPFAM" id="SSF88659">
    <property type="entry name" value="Sigma3 and sigma4 domains of RNA polymerase sigma factors"/>
    <property type="match status" value="1"/>
</dbReference>
<dbReference type="EMBL" id="CADCUQ010000071">
    <property type="protein sequence ID" value="CAA9375651.1"/>
    <property type="molecule type" value="Genomic_DNA"/>
</dbReference>